<evidence type="ECO:0000313" key="2">
    <source>
        <dbReference type="EMBL" id="GGZ59038.1"/>
    </source>
</evidence>
<dbReference type="EMBL" id="CP023701">
    <property type="protein sequence ID" value="QEU78632.1"/>
    <property type="molecule type" value="Genomic_DNA"/>
</dbReference>
<gene>
    <name evidence="3" type="ORF">CP968_10295</name>
    <name evidence="2" type="ORF">GCM10010371_18240</name>
</gene>
<keyword evidence="4" id="KW-1185">Reference proteome</keyword>
<proteinExistence type="predicted"/>
<dbReference type="AlphaFoldDB" id="A0A5P2UHI9"/>
<name>A0A5P2UHI9_9ACTN</name>
<protein>
    <submittedName>
        <fullName evidence="3">DUF1330 domain-containing protein</fullName>
    </submittedName>
</protein>
<dbReference type="SUPFAM" id="SSF54909">
    <property type="entry name" value="Dimeric alpha+beta barrel"/>
    <property type="match status" value="1"/>
</dbReference>
<evidence type="ECO:0000313" key="4">
    <source>
        <dbReference type="Proteomes" id="UP000326831"/>
    </source>
</evidence>
<dbReference type="InterPro" id="IPR011008">
    <property type="entry name" value="Dimeric_a/b-barrel"/>
</dbReference>
<dbReference type="Gene3D" id="3.30.70.100">
    <property type="match status" value="1"/>
</dbReference>
<dbReference type="OrthoDB" id="9806380at2"/>
<dbReference type="PANTHER" id="PTHR41521">
    <property type="match status" value="1"/>
</dbReference>
<organism evidence="3 4">
    <name type="scientific">Streptomyces subrutilus</name>
    <dbReference type="NCBI Taxonomy" id="36818"/>
    <lineage>
        <taxon>Bacteria</taxon>
        <taxon>Bacillati</taxon>
        <taxon>Actinomycetota</taxon>
        <taxon>Actinomycetes</taxon>
        <taxon>Kitasatosporales</taxon>
        <taxon>Streptomycetaceae</taxon>
        <taxon>Streptomyces</taxon>
    </lineage>
</organism>
<reference evidence="2" key="3">
    <citation type="submission" date="2020-09" db="EMBL/GenBank/DDBJ databases">
        <authorList>
            <person name="Sun Q."/>
            <person name="Ohkuma M."/>
        </authorList>
    </citation>
    <scope>NUCLEOTIDE SEQUENCE</scope>
    <source>
        <strain evidence="2">JCM 4834</strain>
    </source>
</reference>
<feature type="domain" description="DUF1330" evidence="1">
    <location>
        <begin position="2"/>
        <end position="95"/>
    </location>
</feature>
<dbReference type="PANTHER" id="PTHR41521:SF4">
    <property type="entry name" value="BLR0684 PROTEIN"/>
    <property type="match status" value="1"/>
</dbReference>
<dbReference type="RefSeq" id="WP_150517713.1">
    <property type="nucleotide sequence ID" value="NZ_BMVX01000005.1"/>
</dbReference>
<reference evidence="3 4" key="2">
    <citation type="submission" date="2017-09" db="EMBL/GenBank/DDBJ databases">
        <authorList>
            <person name="Lee N."/>
            <person name="Cho B.-K."/>
        </authorList>
    </citation>
    <scope>NUCLEOTIDE SEQUENCE [LARGE SCALE GENOMIC DNA]</scope>
    <source>
        <strain evidence="3 4">ATCC 27467</strain>
    </source>
</reference>
<dbReference type="Proteomes" id="UP000634660">
    <property type="component" value="Unassembled WGS sequence"/>
</dbReference>
<sequence>MTAYALAHLRPGTLNEQVLEYIERIQSTMDPFGGRFLVHGKEVEVLEGPFPGTLVMIGFPDLERARAWYASPAYQQILPLRADHVPGEVVLAEGVPADYDATATATALRTAAGL</sequence>
<evidence type="ECO:0000313" key="3">
    <source>
        <dbReference type="EMBL" id="QEU78632.1"/>
    </source>
</evidence>
<dbReference type="KEGG" id="ssub:CP968_10295"/>
<dbReference type="InterPro" id="IPR010753">
    <property type="entry name" value="DUF1330"/>
</dbReference>
<dbReference type="Pfam" id="PF07045">
    <property type="entry name" value="DUF1330"/>
    <property type="match status" value="1"/>
</dbReference>
<evidence type="ECO:0000259" key="1">
    <source>
        <dbReference type="Pfam" id="PF07045"/>
    </source>
</evidence>
<dbReference type="Proteomes" id="UP000326831">
    <property type="component" value="Chromosome"/>
</dbReference>
<reference evidence="2" key="1">
    <citation type="journal article" date="2014" name="Int. J. Syst. Evol. Microbiol.">
        <title>Complete genome sequence of Corynebacterium casei LMG S-19264T (=DSM 44701T), isolated from a smear-ripened cheese.</title>
        <authorList>
            <consortium name="US DOE Joint Genome Institute (JGI-PGF)"/>
            <person name="Walter F."/>
            <person name="Albersmeier A."/>
            <person name="Kalinowski J."/>
            <person name="Ruckert C."/>
        </authorList>
    </citation>
    <scope>NUCLEOTIDE SEQUENCE</scope>
    <source>
        <strain evidence="2">JCM 4834</strain>
    </source>
</reference>
<dbReference type="EMBL" id="BMVX01000005">
    <property type="protein sequence ID" value="GGZ59038.1"/>
    <property type="molecule type" value="Genomic_DNA"/>
</dbReference>
<accession>A0A5P2UHI9</accession>